<sequence length="169" mass="18191">MSRLRTTLGSARSRRIGVIVLALLAVAGVAGTAWFGTQWRSAENTDKAADAAVVAARQFTTTLTSVSANSLDKDFNAVLAGSAGEFHQMYAKSSDQLRQLLIDNKAQAKGTVLASGVVSASTDKVVVVMFVDQTVQNVSNTQPRIDRSRIRVTMTKHDGRWLAEKVELP</sequence>
<name>A0A857LSY0_9ACTN</name>
<protein>
    <submittedName>
        <fullName evidence="3">Uncharacterized protein</fullName>
    </submittedName>
</protein>
<evidence type="ECO:0000256" key="2">
    <source>
        <dbReference type="ARBA" id="ARBA00023136"/>
    </source>
</evidence>
<reference evidence="3" key="1">
    <citation type="journal article" date="2021" name="Nat. Microbiol.">
        <title>Cocultivation of an ultrasmall environmental parasitic bacterium with lytic ability against bacteria associated with wastewater foams.</title>
        <authorList>
            <person name="Batinovic S."/>
            <person name="Rose J.J.A."/>
            <person name="Ratcliffe J."/>
            <person name="Seviour R.J."/>
            <person name="Petrovski S."/>
        </authorList>
    </citation>
    <scope>NUCLEOTIDE SEQUENCE</scope>
    <source>
        <strain evidence="3">CON44</strain>
    </source>
</reference>
<gene>
    <name evidence="3" type="ORF">GII30_05185</name>
</gene>
<dbReference type="AlphaFoldDB" id="A0A857LSY0"/>
<proteinExistence type="predicted"/>
<evidence type="ECO:0000256" key="1">
    <source>
        <dbReference type="ARBA" id="ARBA00004370"/>
    </source>
</evidence>
<comment type="subcellular location">
    <subcellularLocation>
        <location evidence="1">Membrane</location>
    </subcellularLocation>
</comment>
<keyword evidence="2" id="KW-0472">Membrane</keyword>
<accession>A0A857LSY0</accession>
<dbReference type="EMBL" id="CP045810">
    <property type="protein sequence ID" value="QHN41815.1"/>
    <property type="molecule type" value="Genomic_DNA"/>
</dbReference>
<organism evidence="3">
    <name type="scientific">Gordonia amarae</name>
    <dbReference type="NCBI Taxonomy" id="36821"/>
    <lineage>
        <taxon>Bacteria</taxon>
        <taxon>Bacillati</taxon>
        <taxon>Actinomycetota</taxon>
        <taxon>Actinomycetes</taxon>
        <taxon>Mycobacteriales</taxon>
        <taxon>Gordoniaceae</taxon>
        <taxon>Gordonia</taxon>
    </lineage>
</organism>
<dbReference type="GO" id="GO:0016020">
    <property type="term" value="C:membrane"/>
    <property type="evidence" value="ECO:0007669"/>
    <property type="project" value="UniProtKB-SubCell"/>
</dbReference>
<evidence type="ECO:0000313" key="3">
    <source>
        <dbReference type="EMBL" id="QHN41815.1"/>
    </source>
</evidence>
<dbReference type="PANTHER" id="PTHR37042:SF4">
    <property type="entry name" value="OUTER MEMBRANE PROTEIN RV1973"/>
    <property type="match status" value="1"/>
</dbReference>
<dbReference type="PANTHER" id="PTHR37042">
    <property type="entry name" value="OUTER MEMBRANE PROTEIN RV1973"/>
    <property type="match status" value="1"/>
</dbReference>